<name>A0A6G1BPW1_9ORYZ</name>
<evidence type="ECO:0000313" key="3">
    <source>
        <dbReference type="Proteomes" id="UP000479710"/>
    </source>
</evidence>
<feature type="compositionally biased region" description="Basic and acidic residues" evidence="1">
    <location>
        <begin position="183"/>
        <end position="213"/>
    </location>
</feature>
<keyword evidence="3" id="KW-1185">Reference proteome</keyword>
<comment type="caution">
    <text evidence="2">The sequence shown here is derived from an EMBL/GenBank/DDBJ whole genome shotgun (WGS) entry which is preliminary data.</text>
</comment>
<accession>A0A6G1BPW1</accession>
<dbReference type="EMBL" id="SPHZ02000012">
    <property type="protein sequence ID" value="KAF0890019.1"/>
    <property type="molecule type" value="Genomic_DNA"/>
</dbReference>
<sequence>MGGGSGGSRDKEVTVASAPGQAPSFTKLLIAGVAASAGGTIGNGEQRQSWQPAAVPEVASDCVVISHPGKGAEGVSTYSFSASRFGDAPPIGMVPAPPFNFASSGDMAHYSLAQDQLAAAPPAPAGDYNLNFSMSSGFLGANRGTLQSNLPSHLSGHPSVHFLPAWPRHRGSAPVSIRGPMGHRRDSGATGRRRDGGARSGGWRHDGGDRPGG</sequence>
<dbReference type="OrthoDB" id="688758at2759"/>
<reference evidence="2 3" key="1">
    <citation type="submission" date="2019-11" db="EMBL/GenBank/DDBJ databases">
        <title>Whole genome sequence of Oryza granulata.</title>
        <authorList>
            <person name="Li W."/>
        </authorList>
    </citation>
    <scope>NUCLEOTIDE SEQUENCE [LARGE SCALE GENOMIC DNA]</scope>
    <source>
        <strain evidence="3">cv. Menghai</strain>
        <tissue evidence="2">Leaf</tissue>
    </source>
</reference>
<dbReference type="AlphaFoldDB" id="A0A6G1BPW1"/>
<gene>
    <name evidence="2" type="ORF">E2562_035136</name>
</gene>
<dbReference type="Proteomes" id="UP000479710">
    <property type="component" value="Unassembled WGS sequence"/>
</dbReference>
<protein>
    <submittedName>
        <fullName evidence="2">Uncharacterized protein</fullName>
    </submittedName>
</protein>
<feature type="region of interest" description="Disordered" evidence="1">
    <location>
        <begin position="171"/>
        <end position="213"/>
    </location>
</feature>
<evidence type="ECO:0000256" key="1">
    <source>
        <dbReference type="SAM" id="MobiDB-lite"/>
    </source>
</evidence>
<evidence type="ECO:0000313" key="2">
    <source>
        <dbReference type="EMBL" id="KAF0890019.1"/>
    </source>
</evidence>
<proteinExistence type="predicted"/>
<organism evidence="2 3">
    <name type="scientific">Oryza meyeriana var. granulata</name>
    <dbReference type="NCBI Taxonomy" id="110450"/>
    <lineage>
        <taxon>Eukaryota</taxon>
        <taxon>Viridiplantae</taxon>
        <taxon>Streptophyta</taxon>
        <taxon>Embryophyta</taxon>
        <taxon>Tracheophyta</taxon>
        <taxon>Spermatophyta</taxon>
        <taxon>Magnoliopsida</taxon>
        <taxon>Liliopsida</taxon>
        <taxon>Poales</taxon>
        <taxon>Poaceae</taxon>
        <taxon>BOP clade</taxon>
        <taxon>Oryzoideae</taxon>
        <taxon>Oryzeae</taxon>
        <taxon>Oryzinae</taxon>
        <taxon>Oryza</taxon>
        <taxon>Oryza meyeriana</taxon>
    </lineage>
</organism>